<protein>
    <recommendedName>
        <fullName evidence="2">Restriction endonuclease type IV Mrr domain-containing protein</fullName>
    </recommendedName>
</protein>
<dbReference type="GO" id="GO:0003677">
    <property type="term" value="F:DNA binding"/>
    <property type="evidence" value="ECO:0007669"/>
    <property type="project" value="InterPro"/>
</dbReference>
<evidence type="ECO:0000259" key="2">
    <source>
        <dbReference type="Pfam" id="PF04471"/>
    </source>
</evidence>
<dbReference type="Pfam" id="PF04471">
    <property type="entry name" value="Mrr_cat"/>
    <property type="match status" value="1"/>
</dbReference>
<dbReference type="Gene3D" id="3.40.1350.10">
    <property type="match status" value="1"/>
</dbReference>
<dbReference type="InterPro" id="IPR007560">
    <property type="entry name" value="Restrct_endonuc_IV_Mrr"/>
</dbReference>
<sequence length="252" mass="29151">MVLKFLQKLNGKSSQPEDETEVQEIIPEEKKGLEEISFALNNDEKIVVDFVSDMDRDFGSSIRDRVRQGDHFERFLAAVFRLAGYEVEITKKRYKKDKRVYTGDGGVDLILTKENERIAVQAKSKRLNSTKEERLITDNDVKIFAGISDKNWTKKMFITSSFFNSYAYKQIAENEKAHKIEWYGRYELLKLLNQLIPETMLKYQVLSSLPKDIKPCPKCNKGVMILRQNGTTGQYFNACAAYCGHTESIKKY</sequence>
<dbReference type="EMBL" id="AHXC01000003">
    <property type="protein sequence ID" value="ELB03384.1"/>
    <property type="molecule type" value="Genomic_DNA"/>
</dbReference>
<dbReference type="GO" id="GO:0016787">
    <property type="term" value="F:hydrolase activity"/>
    <property type="evidence" value="ECO:0007669"/>
    <property type="project" value="UniProtKB-KW"/>
</dbReference>
<keyword evidence="1" id="KW-0378">Hydrolase</keyword>
<gene>
    <name evidence="3" type="ORF">OIE_03345</name>
</gene>
<reference evidence="3 4" key="1">
    <citation type="submission" date="2012-12" db="EMBL/GenBank/DDBJ databases">
        <title>The Genome Sequence of Enterococcus faecium E1590.</title>
        <authorList>
            <consortium name="The Broad Institute Genome Sequencing Platform"/>
            <consortium name="The Broad Institute Genome Sequencing Center for Infectious Disease"/>
            <person name="Earl A.M."/>
            <person name="Gilmore M.S."/>
            <person name="van Schaik W."/>
            <person name="Lebreton F."/>
            <person name="Willems R.J."/>
            <person name="Walker B."/>
            <person name="Young S.K."/>
            <person name="Zeng Q."/>
            <person name="Gargeya S."/>
            <person name="Fitzgerald M."/>
            <person name="Haas B."/>
            <person name="Abouelleil A."/>
            <person name="Alvarado L."/>
            <person name="Arachchi H.M."/>
            <person name="Berlin A.M."/>
            <person name="Chapman S.B."/>
            <person name="Dewar J."/>
            <person name="Goldberg J."/>
            <person name="Griggs A."/>
            <person name="Gujja S."/>
            <person name="Hansen M."/>
            <person name="Howarth C."/>
            <person name="Imamovic A."/>
            <person name="Larimer J."/>
            <person name="McCowan C."/>
            <person name="Murphy C."/>
            <person name="Neiman D."/>
            <person name="Pearson M."/>
            <person name="Priest M."/>
            <person name="Roberts A."/>
            <person name="Saif S."/>
            <person name="Shea T."/>
            <person name="Sisk P."/>
            <person name="Sykes S."/>
            <person name="Wortman J."/>
            <person name="Nusbaum C."/>
            <person name="Birren B."/>
        </authorList>
    </citation>
    <scope>NUCLEOTIDE SEQUENCE [LARGE SCALE GENOMIC DNA]</scope>
    <source>
        <strain evidence="3 4">E1590</strain>
    </source>
</reference>
<dbReference type="AlphaFoldDB" id="A0A828ZSZ2"/>
<evidence type="ECO:0000313" key="3">
    <source>
        <dbReference type="EMBL" id="ELB03384.1"/>
    </source>
</evidence>
<dbReference type="GO" id="GO:0004519">
    <property type="term" value="F:endonuclease activity"/>
    <property type="evidence" value="ECO:0007669"/>
    <property type="project" value="InterPro"/>
</dbReference>
<dbReference type="InterPro" id="IPR011856">
    <property type="entry name" value="tRNA_endonuc-like_dom_sf"/>
</dbReference>
<proteinExistence type="predicted"/>
<evidence type="ECO:0000313" key="4">
    <source>
        <dbReference type="Proteomes" id="UP000010553"/>
    </source>
</evidence>
<comment type="caution">
    <text evidence="3">The sequence shown here is derived from an EMBL/GenBank/DDBJ whole genome shotgun (WGS) entry which is preliminary data.</text>
</comment>
<evidence type="ECO:0000256" key="1">
    <source>
        <dbReference type="ARBA" id="ARBA00022801"/>
    </source>
</evidence>
<dbReference type="Proteomes" id="UP000010553">
    <property type="component" value="Unassembled WGS sequence"/>
</dbReference>
<name>A0A828ZSZ2_ENTFC</name>
<accession>A0A828ZSZ2</accession>
<dbReference type="RefSeq" id="WP_002334769.1">
    <property type="nucleotide sequence ID" value="NZ_KB029685.1"/>
</dbReference>
<dbReference type="SUPFAM" id="SSF52980">
    <property type="entry name" value="Restriction endonuclease-like"/>
    <property type="match status" value="1"/>
</dbReference>
<dbReference type="GO" id="GO:0009307">
    <property type="term" value="P:DNA restriction-modification system"/>
    <property type="evidence" value="ECO:0007669"/>
    <property type="project" value="InterPro"/>
</dbReference>
<organism evidence="3 4">
    <name type="scientific">Enterococcus faecium EnGen0003</name>
    <dbReference type="NCBI Taxonomy" id="1138901"/>
    <lineage>
        <taxon>Bacteria</taxon>
        <taxon>Bacillati</taxon>
        <taxon>Bacillota</taxon>
        <taxon>Bacilli</taxon>
        <taxon>Lactobacillales</taxon>
        <taxon>Enterococcaceae</taxon>
        <taxon>Enterococcus</taxon>
    </lineage>
</organism>
<dbReference type="InterPro" id="IPR011335">
    <property type="entry name" value="Restrct_endonuc-II-like"/>
</dbReference>
<feature type="domain" description="Restriction endonuclease type IV Mrr" evidence="2">
    <location>
        <begin position="69"/>
        <end position="191"/>
    </location>
</feature>